<dbReference type="Gene3D" id="2.40.30.10">
    <property type="entry name" value="Translation factors"/>
    <property type="match status" value="1"/>
</dbReference>
<dbReference type="RefSeq" id="WP_206581899.1">
    <property type="nucleotide sequence ID" value="NZ_JAFJZZ010000002.1"/>
</dbReference>
<dbReference type="PANTHER" id="PTHR43513">
    <property type="entry name" value="DIHYDROOROTATE DEHYDROGENASE B (NAD(+)), ELECTRON TRANSFER SUBUNIT"/>
    <property type="match status" value="1"/>
</dbReference>
<proteinExistence type="predicted"/>
<protein>
    <submittedName>
        <fullName evidence="1">Uncharacterized protein</fullName>
    </submittedName>
</protein>
<dbReference type="EMBL" id="JAFJZZ010000002">
    <property type="protein sequence ID" value="MBN7773057.1"/>
    <property type="molecule type" value="Genomic_DNA"/>
</dbReference>
<dbReference type="PANTHER" id="PTHR43513:SF3">
    <property type="entry name" value="DIHYDROOROTATE DEHYDROGENASE B (NAD(+)), ELECTRON TRANSFER SUBUNIT-RELATED"/>
    <property type="match status" value="1"/>
</dbReference>
<gene>
    <name evidence="1" type="ORF">JYB65_06765</name>
</gene>
<dbReference type="SUPFAM" id="SSF63380">
    <property type="entry name" value="Riboflavin synthase domain-like"/>
    <property type="match status" value="1"/>
</dbReference>
<name>A0A939D897_CLOAM</name>
<dbReference type="InterPro" id="IPR006058">
    <property type="entry name" value="2Fe2S_fd_BS"/>
</dbReference>
<evidence type="ECO:0000313" key="2">
    <source>
        <dbReference type="Proteomes" id="UP000664545"/>
    </source>
</evidence>
<comment type="caution">
    <text evidence="1">The sequence shown here is derived from an EMBL/GenBank/DDBJ whole genome shotgun (WGS) entry which is preliminary data.</text>
</comment>
<dbReference type="Proteomes" id="UP000664545">
    <property type="component" value="Unassembled WGS sequence"/>
</dbReference>
<sequence>MNYSNIDCVDSGTENCPCYLAETGDCLVCSRLQGKEYCDCLWKGVCIYNEYIQSGKRVNNPRKDFTARIVLKKQYLEDLYVIGLDVGRGFALKAAKPGTFVFVKSVGDELYYDAPISVMKADTDRGVIYLLVKSISIKTKLIAGEDEKLVVRGVYRSGLEGLSKIIGKFGRIQDHQKILVLAKGVGFAPAVNLLEWAGQETRIDFMIDVDKICKEIVWDYIKSDLNGEVHFIEFPSLYANQEGGIQRLVEESGYSVVVLLGSDYYIEEAKKLEWGDTVLVHSNNSHICCGEGICGACTRVDENGKVYKMCKCNLAQR</sequence>
<dbReference type="PROSITE" id="PS00197">
    <property type="entry name" value="2FE2S_FER_1"/>
    <property type="match status" value="1"/>
</dbReference>
<organism evidence="1 2">
    <name type="scientific">Clostridium aminobutyricum</name>
    <dbReference type="NCBI Taxonomy" id="33953"/>
    <lineage>
        <taxon>Bacteria</taxon>
        <taxon>Bacillati</taxon>
        <taxon>Bacillota</taxon>
        <taxon>Clostridia</taxon>
        <taxon>Eubacteriales</taxon>
        <taxon>Clostridiaceae</taxon>
        <taxon>Clostridium</taxon>
    </lineage>
</organism>
<evidence type="ECO:0000313" key="1">
    <source>
        <dbReference type="EMBL" id="MBN7773057.1"/>
    </source>
</evidence>
<dbReference type="InterPro" id="IPR050353">
    <property type="entry name" value="PyrK_electron_transfer"/>
</dbReference>
<dbReference type="InterPro" id="IPR017938">
    <property type="entry name" value="Riboflavin_synthase-like_b-brl"/>
</dbReference>
<reference evidence="1" key="1">
    <citation type="submission" date="2021-02" db="EMBL/GenBank/DDBJ databases">
        <title>Abyssanaerobacter marinus gen.nov., sp., nov, anaerobic bacterium isolated from the Onnuri vent field of Indian Ocean and suggestion of Mogibacteriaceae fam. nov., and proposal of reclassification of ambiguous this family's genus member.</title>
        <authorList>
            <person name="Kim Y.J."/>
            <person name="Yang J.-A."/>
        </authorList>
    </citation>
    <scope>NUCLEOTIDE SEQUENCE</scope>
    <source>
        <strain evidence="1">DSM 2634</strain>
    </source>
</reference>
<accession>A0A939D897</accession>
<keyword evidence="2" id="KW-1185">Reference proteome</keyword>
<dbReference type="AlphaFoldDB" id="A0A939D897"/>
<dbReference type="GO" id="GO:0051537">
    <property type="term" value="F:2 iron, 2 sulfur cluster binding"/>
    <property type="evidence" value="ECO:0007669"/>
    <property type="project" value="InterPro"/>
</dbReference>